<dbReference type="InterPro" id="IPR025736">
    <property type="entry name" value="PucR_C-HTH_dom"/>
</dbReference>
<evidence type="ECO:0000259" key="1">
    <source>
        <dbReference type="Pfam" id="PF13556"/>
    </source>
</evidence>
<dbReference type="Pfam" id="PF13556">
    <property type="entry name" value="HTH_30"/>
    <property type="match status" value="1"/>
</dbReference>
<organism evidence="2 3">
    <name type="scientific">Paraclostridium bifermentans</name>
    <name type="common">Clostridium bifermentans</name>
    <dbReference type="NCBI Taxonomy" id="1490"/>
    <lineage>
        <taxon>Bacteria</taxon>
        <taxon>Bacillati</taxon>
        <taxon>Bacillota</taxon>
        <taxon>Clostridia</taxon>
        <taxon>Peptostreptococcales</taxon>
        <taxon>Peptostreptococcaceae</taxon>
        <taxon>Paraclostridium</taxon>
    </lineage>
</organism>
<evidence type="ECO:0000313" key="2">
    <source>
        <dbReference type="EMBL" id="NME09790.1"/>
    </source>
</evidence>
<comment type="caution">
    <text evidence="2">The sequence shown here is derived from an EMBL/GenBank/DDBJ whole genome shotgun (WGS) entry which is preliminary data.</text>
</comment>
<dbReference type="InterPro" id="IPR042070">
    <property type="entry name" value="PucR_C-HTH_sf"/>
</dbReference>
<reference evidence="2 3" key="1">
    <citation type="submission" date="2020-04" db="EMBL/GenBank/DDBJ databases">
        <authorList>
            <person name="Hitch T.C.A."/>
            <person name="Wylensek D."/>
            <person name="Clavel T."/>
        </authorList>
    </citation>
    <scope>NUCLEOTIDE SEQUENCE [LARGE SCALE GENOMIC DNA]</scope>
    <source>
        <strain evidence="2 3">Med78_4-601-WT-2</strain>
    </source>
</reference>
<proteinExistence type="predicted"/>
<feature type="domain" description="PucR C-terminal helix-turn-helix" evidence="1">
    <location>
        <begin position="196"/>
        <end position="245"/>
    </location>
</feature>
<dbReference type="AlphaFoldDB" id="A0AA44IHA5"/>
<dbReference type="PANTHER" id="PTHR33744">
    <property type="entry name" value="CARBOHYDRATE DIACID REGULATOR"/>
    <property type="match status" value="1"/>
</dbReference>
<accession>A0AA44IHA5</accession>
<dbReference type="EMBL" id="JABAFD010000005">
    <property type="protein sequence ID" value="NME09790.1"/>
    <property type="molecule type" value="Genomic_DNA"/>
</dbReference>
<dbReference type="Proteomes" id="UP000573963">
    <property type="component" value="Unassembled WGS sequence"/>
</dbReference>
<dbReference type="InterPro" id="IPR051448">
    <property type="entry name" value="CdaR-like_regulators"/>
</dbReference>
<protein>
    <recommendedName>
        <fullName evidence="1">PucR C-terminal helix-turn-helix domain-containing protein</fullName>
    </recommendedName>
</protein>
<name>A0AA44IHA5_PARBF</name>
<dbReference type="RefSeq" id="WP_168932239.1">
    <property type="nucleotide sequence ID" value="NZ_JABAFD010000005.1"/>
</dbReference>
<dbReference type="Gene3D" id="1.10.10.2840">
    <property type="entry name" value="PucR C-terminal helix-turn-helix domain"/>
    <property type="match status" value="1"/>
</dbReference>
<evidence type="ECO:0000313" key="3">
    <source>
        <dbReference type="Proteomes" id="UP000573963"/>
    </source>
</evidence>
<gene>
    <name evidence="2" type="ORF">HF875_09690</name>
</gene>
<dbReference type="PANTHER" id="PTHR33744:SF1">
    <property type="entry name" value="DNA-BINDING TRANSCRIPTIONAL ACTIVATOR ADER"/>
    <property type="match status" value="1"/>
</dbReference>
<sequence>MNEIMSLILEKQKNIILEMRISSLLESNLSNSDIHNTLKSINYSFLKYVTAIYCYSENINDIWNKNLIDLLSKNKATTCLPFKNGLLLLITYNSISKSELNKMLDFYINHIKYNINDSIIGISDNYIPITSCKNAINQALISSSSYSISNEKIIKYNSLGIYSLLMCCKDLDEAKELYSNIMKPILDYDKANKSFLLETLISFVNHDGDYKKVSSELFQHENTIRYRILKVKSILNLDKSNIEFYEKISIGVKLHRIYNI</sequence>